<proteinExistence type="predicted"/>
<evidence type="ECO:0000313" key="1">
    <source>
        <dbReference type="EMBL" id="KYH29163.1"/>
    </source>
</evidence>
<dbReference type="STRING" id="1121305.CLCOL_13000"/>
<gene>
    <name evidence="1" type="ORF">CLCOL_13000</name>
</gene>
<accession>A0A151ANG2</accession>
<protein>
    <recommendedName>
        <fullName evidence="3">Spore coat protein GerQ</fullName>
    </recommendedName>
</protein>
<sequence>MEDWLDFDYRQMPEVQNPMYAQMPMMQWQQPIMPYQQMPTPTTSPQATTMPGTTGMAGAQTPVVEGGPDFEMEPGAPVQQNRNYIQGFLRTQLGKAMRVEFLIGTNILTDRVGTLVEVGIDHIALVPFNSNDLQIADIYSIKFVEVFGGAAQYPQQITSTATPTR</sequence>
<dbReference type="PATRIC" id="fig|1121305.3.peg.1302"/>
<reference evidence="1 2" key="1">
    <citation type="submission" date="2016-02" db="EMBL/GenBank/DDBJ databases">
        <title>Genome sequence of Clostridium colicanis DSM 13634.</title>
        <authorList>
            <person name="Poehlein A."/>
            <person name="Daniel R."/>
        </authorList>
    </citation>
    <scope>NUCLEOTIDE SEQUENCE [LARGE SCALE GENOMIC DNA]</scope>
    <source>
        <strain evidence="1 2">DSM 13634</strain>
    </source>
</reference>
<dbReference type="EMBL" id="LTBB01000005">
    <property type="protein sequence ID" value="KYH29163.1"/>
    <property type="molecule type" value="Genomic_DNA"/>
</dbReference>
<evidence type="ECO:0008006" key="3">
    <source>
        <dbReference type="Google" id="ProtNLM"/>
    </source>
</evidence>
<dbReference type="AlphaFoldDB" id="A0A151ANG2"/>
<dbReference type="Proteomes" id="UP000075374">
    <property type="component" value="Unassembled WGS sequence"/>
</dbReference>
<dbReference type="RefSeq" id="WP_061858167.1">
    <property type="nucleotide sequence ID" value="NZ_LTBB01000005.1"/>
</dbReference>
<keyword evidence="2" id="KW-1185">Reference proteome</keyword>
<comment type="caution">
    <text evidence="1">The sequence shown here is derived from an EMBL/GenBank/DDBJ whole genome shotgun (WGS) entry which is preliminary data.</text>
</comment>
<name>A0A151ANG2_9CLOT</name>
<organism evidence="1 2">
    <name type="scientific">Clostridium colicanis DSM 13634</name>
    <dbReference type="NCBI Taxonomy" id="1121305"/>
    <lineage>
        <taxon>Bacteria</taxon>
        <taxon>Bacillati</taxon>
        <taxon>Bacillota</taxon>
        <taxon>Clostridia</taxon>
        <taxon>Eubacteriales</taxon>
        <taxon>Clostridiaceae</taxon>
        <taxon>Clostridium</taxon>
    </lineage>
</organism>
<evidence type="ECO:0000313" key="2">
    <source>
        <dbReference type="Proteomes" id="UP000075374"/>
    </source>
</evidence>